<organism evidence="2 3">
    <name type="scientific">Dissostichus eleginoides</name>
    <name type="common">Patagonian toothfish</name>
    <name type="synonym">Dissostichus amissus</name>
    <dbReference type="NCBI Taxonomy" id="100907"/>
    <lineage>
        <taxon>Eukaryota</taxon>
        <taxon>Metazoa</taxon>
        <taxon>Chordata</taxon>
        <taxon>Craniata</taxon>
        <taxon>Vertebrata</taxon>
        <taxon>Euteleostomi</taxon>
        <taxon>Actinopterygii</taxon>
        <taxon>Neopterygii</taxon>
        <taxon>Teleostei</taxon>
        <taxon>Neoteleostei</taxon>
        <taxon>Acanthomorphata</taxon>
        <taxon>Eupercaria</taxon>
        <taxon>Perciformes</taxon>
        <taxon>Notothenioidei</taxon>
        <taxon>Nototheniidae</taxon>
        <taxon>Dissostichus</taxon>
    </lineage>
</organism>
<sequence>MSEDNPPHYRLDPSDRLNGLGGRRKRPKKVTDGEPHGRGLQDVVKLKAPSPPGEKLCSPSLLIPLSSFPPLPRPLCVSPL</sequence>
<feature type="region of interest" description="Disordered" evidence="1">
    <location>
        <begin position="1"/>
        <end position="55"/>
    </location>
</feature>
<dbReference type="Proteomes" id="UP001228049">
    <property type="component" value="Unassembled WGS sequence"/>
</dbReference>
<feature type="compositionally biased region" description="Basic and acidic residues" evidence="1">
    <location>
        <begin position="29"/>
        <end position="39"/>
    </location>
</feature>
<reference evidence="2" key="1">
    <citation type="submission" date="2023-04" db="EMBL/GenBank/DDBJ databases">
        <title>Chromosome-level genome of Chaenocephalus aceratus.</title>
        <authorList>
            <person name="Park H."/>
        </authorList>
    </citation>
    <scope>NUCLEOTIDE SEQUENCE</scope>
    <source>
        <strain evidence="2">DE</strain>
        <tissue evidence="2">Muscle</tissue>
    </source>
</reference>
<comment type="caution">
    <text evidence="2">The sequence shown here is derived from an EMBL/GenBank/DDBJ whole genome shotgun (WGS) entry which is preliminary data.</text>
</comment>
<evidence type="ECO:0000313" key="3">
    <source>
        <dbReference type="Proteomes" id="UP001228049"/>
    </source>
</evidence>
<protein>
    <submittedName>
        <fullName evidence="2">Transcription elongation regulator 1</fullName>
    </submittedName>
</protein>
<evidence type="ECO:0000256" key="1">
    <source>
        <dbReference type="SAM" id="MobiDB-lite"/>
    </source>
</evidence>
<evidence type="ECO:0000313" key="2">
    <source>
        <dbReference type="EMBL" id="KAK1890066.1"/>
    </source>
</evidence>
<proteinExistence type="predicted"/>
<keyword evidence="3" id="KW-1185">Reference proteome</keyword>
<name>A0AAD9BVC9_DISEL</name>
<dbReference type="EMBL" id="JASDAP010000016">
    <property type="protein sequence ID" value="KAK1890066.1"/>
    <property type="molecule type" value="Genomic_DNA"/>
</dbReference>
<gene>
    <name evidence="2" type="ORF">KUDE01_014739</name>
</gene>
<feature type="compositionally biased region" description="Basic and acidic residues" evidence="1">
    <location>
        <begin position="1"/>
        <end position="15"/>
    </location>
</feature>
<accession>A0AAD9BVC9</accession>
<dbReference type="AlphaFoldDB" id="A0AAD9BVC9"/>